<dbReference type="GO" id="GO:0005634">
    <property type="term" value="C:nucleus"/>
    <property type="evidence" value="ECO:0007669"/>
    <property type="project" value="TreeGrafter"/>
</dbReference>
<dbReference type="Proteomes" id="UP000799421">
    <property type="component" value="Unassembled WGS sequence"/>
</dbReference>
<dbReference type="OrthoDB" id="272370at2759"/>
<comment type="domain">
    <text evidence="9">The EXKPK motif is conserved in inositol-pentakisphosphate 2-kinases of both family 1 and 2.</text>
</comment>
<gene>
    <name evidence="10" type="ORF">K470DRAFT_256301</name>
</gene>
<dbReference type="AlphaFoldDB" id="A0A6A7C515"/>
<organism evidence="10 11">
    <name type="scientific">Piedraia hortae CBS 480.64</name>
    <dbReference type="NCBI Taxonomy" id="1314780"/>
    <lineage>
        <taxon>Eukaryota</taxon>
        <taxon>Fungi</taxon>
        <taxon>Dikarya</taxon>
        <taxon>Ascomycota</taxon>
        <taxon>Pezizomycotina</taxon>
        <taxon>Dothideomycetes</taxon>
        <taxon>Dothideomycetidae</taxon>
        <taxon>Capnodiales</taxon>
        <taxon>Piedraiaceae</taxon>
        <taxon>Piedraia</taxon>
    </lineage>
</organism>
<evidence type="ECO:0000256" key="9">
    <source>
        <dbReference type="RuleBase" id="RU364126"/>
    </source>
</evidence>
<dbReference type="Pfam" id="PF06090">
    <property type="entry name" value="Ins_P5_2-kin"/>
    <property type="match status" value="2"/>
</dbReference>
<proteinExistence type="inferred from homology"/>
<dbReference type="GO" id="GO:0035299">
    <property type="term" value="F:inositol-1,3,4,5,6-pentakisphosphate 2-kinase activity"/>
    <property type="evidence" value="ECO:0007669"/>
    <property type="project" value="UniProtKB-EC"/>
</dbReference>
<accession>A0A6A7C515</accession>
<dbReference type="PANTHER" id="PTHR14456">
    <property type="entry name" value="INOSITOL POLYPHOSPHATE KINASE 1"/>
    <property type="match status" value="1"/>
</dbReference>
<name>A0A6A7C515_9PEZI</name>
<protein>
    <recommendedName>
        <fullName evidence="4 9">Inositol-pentakisphosphate 2-kinase</fullName>
        <ecNumber evidence="3 9">2.7.1.158</ecNumber>
    </recommendedName>
</protein>
<evidence type="ECO:0000256" key="6">
    <source>
        <dbReference type="ARBA" id="ARBA00022741"/>
    </source>
</evidence>
<keyword evidence="11" id="KW-1185">Reference proteome</keyword>
<dbReference type="EMBL" id="MU005968">
    <property type="protein sequence ID" value="KAF2862045.1"/>
    <property type="molecule type" value="Genomic_DNA"/>
</dbReference>
<comment type="function">
    <text evidence="9">Phosphorylates Ins(1,3,4,5,6)P5 at position 2 to form Ins(1,2,3,4,5,6)P6 (InsP6 or phytate).</text>
</comment>
<reference evidence="10" key="1">
    <citation type="journal article" date="2020" name="Stud. Mycol.">
        <title>101 Dothideomycetes genomes: a test case for predicting lifestyles and emergence of pathogens.</title>
        <authorList>
            <person name="Haridas S."/>
            <person name="Albert R."/>
            <person name="Binder M."/>
            <person name="Bloem J."/>
            <person name="Labutti K."/>
            <person name="Salamov A."/>
            <person name="Andreopoulos B."/>
            <person name="Baker S."/>
            <person name="Barry K."/>
            <person name="Bills G."/>
            <person name="Bluhm B."/>
            <person name="Cannon C."/>
            <person name="Castanera R."/>
            <person name="Culley D."/>
            <person name="Daum C."/>
            <person name="Ezra D."/>
            <person name="Gonzalez J."/>
            <person name="Henrissat B."/>
            <person name="Kuo A."/>
            <person name="Liang C."/>
            <person name="Lipzen A."/>
            <person name="Lutzoni F."/>
            <person name="Magnuson J."/>
            <person name="Mondo S."/>
            <person name="Nolan M."/>
            <person name="Ohm R."/>
            <person name="Pangilinan J."/>
            <person name="Park H.-J."/>
            <person name="Ramirez L."/>
            <person name="Alfaro M."/>
            <person name="Sun H."/>
            <person name="Tritt A."/>
            <person name="Yoshinaga Y."/>
            <person name="Zwiers L.-H."/>
            <person name="Turgeon B."/>
            <person name="Goodwin S."/>
            <person name="Spatafora J."/>
            <person name="Crous P."/>
            <person name="Grigoriev I."/>
        </authorList>
    </citation>
    <scope>NUCLEOTIDE SEQUENCE</scope>
    <source>
        <strain evidence="10">CBS 480.64</strain>
    </source>
</reference>
<evidence type="ECO:0000256" key="1">
    <source>
        <dbReference type="ARBA" id="ARBA00003979"/>
    </source>
</evidence>
<evidence type="ECO:0000256" key="7">
    <source>
        <dbReference type="ARBA" id="ARBA00022777"/>
    </source>
</evidence>
<dbReference type="InterPro" id="IPR009286">
    <property type="entry name" value="Ins_P5_2-kin"/>
</dbReference>
<comment type="similarity">
    <text evidence="2">Belongs to the IPK1 type 1 family.</text>
</comment>
<comment type="function">
    <text evidence="1">Has kinase activity and phosphorylates inositol-1,3,4,5,6-pentakisphosphate (Ins(1,3,4,5,6)P5) to produce 1,2,3,4,5,6-hexakisphosphate (InsP6), also known as phytate.</text>
</comment>
<keyword evidence="6 9" id="KW-0547">Nucleotide-binding</keyword>
<sequence length="353" mass="39019">MALYFSTSQDKYLLSTASTAEGVQVDIEFLNEGGANAVFAFKVSDRHGTASASNAVLPDRGYITNNLENLLLRVRKSVPHALYAESFLSAFEEHFGDIFTPAEVVNCRLITLGSGACSVLNRALVAGREKKRAIGGVHLQKGHGKQMGRDVMIDDEEKQALIMPNLTPPGGKWVNFKPKWLQQSPDAPANANRCRTCALRALRENFHGRPGKGQFCPLSLVSKDLSERLRAAEALTPDKDLQNATVHSAQHLINKLAHWQGVYDKDGILGITRGSLGQMEREEKTQNLCKAMTLRDCTLYILLPETGPKDIEVRLGDLDLKLPTRLDEWDSTEWSLQCGGWYEGPETICALSR</sequence>
<keyword evidence="7 9" id="KW-0418">Kinase</keyword>
<keyword evidence="8 9" id="KW-0067">ATP-binding</keyword>
<evidence type="ECO:0000256" key="5">
    <source>
        <dbReference type="ARBA" id="ARBA00022679"/>
    </source>
</evidence>
<dbReference type="EC" id="2.7.1.158" evidence="3 9"/>
<evidence type="ECO:0000256" key="3">
    <source>
        <dbReference type="ARBA" id="ARBA00012023"/>
    </source>
</evidence>
<evidence type="ECO:0000256" key="8">
    <source>
        <dbReference type="ARBA" id="ARBA00022840"/>
    </source>
</evidence>
<dbReference type="PANTHER" id="PTHR14456:SF2">
    <property type="entry name" value="INOSITOL-PENTAKISPHOSPHATE 2-KINASE"/>
    <property type="match status" value="1"/>
</dbReference>
<evidence type="ECO:0000256" key="4">
    <source>
        <dbReference type="ARBA" id="ARBA00014846"/>
    </source>
</evidence>
<evidence type="ECO:0000256" key="2">
    <source>
        <dbReference type="ARBA" id="ARBA00008305"/>
    </source>
</evidence>
<evidence type="ECO:0000313" key="10">
    <source>
        <dbReference type="EMBL" id="KAF2862045.1"/>
    </source>
</evidence>
<dbReference type="GO" id="GO:0005524">
    <property type="term" value="F:ATP binding"/>
    <property type="evidence" value="ECO:0007669"/>
    <property type="project" value="UniProtKB-KW"/>
</dbReference>
<evidence type="ECO:0000313" key="11">
    <source>
        <dbReference type="Proteomes" id="UP000799421"/>
    </source>
</evidence>
<comment type="catalytic activity">
    <reaction evidence="9">
        <text>1D-myo-inositol 1,3,4,5,6-pentakisphosphate + ATP = 1D-myo-inositol hexakisphosphate + ADP + H(+)</text>
        <dbReference type="Rhea" id="RHEA:20313"/>
        <dbReference type="ChEBI" id="CHEBI:15378"/>
        <dbReference type="ChEBI" id="CHEBI:30616"/>
        <dbReference type="ChEBI" id="CHEBI:57733"/>
        <dbReference type="ChEBI" id="CHEBI:58130"/>
        <dbReference type="ChEBI" id="CHEBI:456216"/>
        <dbReference type="EC" id="2.7.1.158"/>
    </reaction>
</comment>
<dbReference type="GO" id="GO:0032958">
    <property type="term" value="P:inositol phosphate biosynthetic process"/>
    <property type="evidence" value="ECO:0007669"/>
    <property type="project" value="TreeGrafter"/>
</dbReference>
<keyword evidence="5 9" id="KW-0808">Transferase</keyword>